<dbReference type="InterPro" id="IPR023211">
    <property type="entry name" value="DNA_pol_palm_dom_sf"/>
</dbReference>
<protein>
    <submittedName>
        <fullName evidence="2">DNA-directed DNA polymerase</fullName>
    </submittedName>
</protein>
<dbReference type="InterPro" id="IPR043502">
    <property type="entry name" value="DNA/RNA_pol_sf"/>
</dbReference>
<name>A0A915DIW6_9BILA</name>
<evidence type="ECO:0000313" key="1">
    <source>
        <dbReference type="Proteomes" id="UP000887574"/>
    </source>
</evidence>
<accession>A0A915DIW6</accession>
<dbReference type="WBParaSite" id="jg20510">
    <property type="protein sequence ID" value="jg20510"/>
    <property type="gene ID" value="jg20510"/>
</dbReference>
<dbReference type="Proteomes" id="UP000887574">
    <property type="component" value="Unplaced"/>
</dbReference>
<reference evidence="2" key="1">
    <citation type="submission" date="2022-11" db="UniProtKB">
        <authorList>
            <consortium name="WormBaseParasite"/>
        </authorList>
    </citation>
    <scope>IDENTIFICATION</scope>
</reference>
<sequence>MELIENTKGCRVLYTDTDSVIYEHPVEANPLEMGEFLGQMTAEYSDSDIILWACTGPKQYAMELRTKNSEELLDWHVIKVRGLTLDERNGRSYSSTNF</sequence>
<dbReference type="AlphaFoldDB" id="A0A915DIW6"/>
<proteinExistence type="predicted"/>
<evidence type="ECO:0000313" key="2">
    <source>
        <dbReference type="WBParaSite" id="jg20510"/>
    </source>
</evidence>
<dbReference type="SUPFAM" id="SSF56672">
    <property type="entry name" value="DNA/RNA polymerases"/>
    <property type="match status" value="1"/>
</dbReference>
<organism evidence="1 2">
    <name type="scientific">Ditylenchus dipsaci</name>
    <dbReference type="NCBI Taxonomy" id="166011"/>
    <lineage>
        <taxon>Eukaryota</taxon>
        <taxon>Metazoa</taxon>
        <taxon>Ecdysozoa</taxon>
        <taxon>Nematoda</taxon>
        <taxon>Chromadorea</taxon>
        <taxon>Rhabditida</taxon>
        <taxon>Tylenchina</taxon>
        <taxon>Tylenchomorpha</taxon>
        <taxon>Sphaerularioidea</taxon>
        <taxon>Anguinidae</taxon>
        <taxon>Anguininae</taxon>
        <taxon>Ditylenchus</taxon>
    </lineage>
</organism>
<dbReference type="Gene3D" id="3.90.1600.10">
    <property type="entry name" value="Palm domain of DNA polymerase"/>
    <property type="match status" value="1"/>
</dbReference>
<keyword evidence="1" id="KW-1185">Reference proteome</keyword>